<dbReference type="Proteomes" id="UP001151760">
    <property type="component" value="Unassembled WGS sequence"/>
</dbReference>
<proteinExistence type="predicted"/>
<reference evidence="2" key="2">
    <citation type="submission" date="2022-01" db="EMBL/GenBank/DDBJ databases">
        <authorList>
            <person name="Yamashiro T."/>
            <person name="Shiraishi A."/>
            <person name="Satake H."/>
            <person name="Nakayama K."/>
        </authorList>
    </citation>
    <scope>NUCLEOTIDE SEQUENCE</scope>
</reference>
<organism evidence="2 3">
    <name type="scientific">Tanacetum coccineum</name>
    <dbReference type="NCBI Taxonomy" id="301880"/>
    <lineage>
        <taxon>Eukaryota</taxon>
        <taxon>Viridiplantae</taxon>
        <taxon>Streptophyta</taxon>
        <taxon>Embryophyta</taxon>
        <taxon>Tracheophyta</taxon>
        <taxon>Spermatophyta</taxon>
        <taxon>Magnoliopsida</taxon>
        <taxon>eudicotyledons</taxon>
        <taxon>Gunneridae</taxon>
        <taxon>Pentapetalae</taxon>
        <taxon>asterids</taxon>
        <taxon>campanulids</taxon>
        <taxon>Asterales</taxon>
        <taxon>Asteraceae</taxon>
        <taxon>Asteroideae</taxon>
        <taxon>Anthemideae</taxon>
        <taxon>Anthemidinae</taxon>
        <taxon>Tanacetum</taxon>
    </lineage>
</organism>
<sequence>MNCHKKPPGRGCDDHKGCPRTKAGKGSGRDRAICEQKAPQEGQCEGGSKCTAQSFEKVHAPHQPEIWLLVVGKIPSLLWDQERKRAPPLPLLAQEELLQMFEQEVRLLKKARAQVVETEVHGLRNQTKNLETLLEAEVGRSEESTEAKNAERGQGTQVTSEERIKVVFEEFKKYKDDRVEKRCAEMDARLDALSIDFDEEFDTGEDAPQWICELRPSSSQLIISVYPEVRDPKDPWACKEEILLGDANRCNISHAKRRKRVQVVCQHFNTVWFCIMPDPIVSLLSVPTVAPQGLAHPCFQIATPDNISEDEHLRGYTYPSPYRPMYNLDLAIVTVCDVHCRGAVLGHSISAEDMGEFFDPILVSLAQAGLDSFPQALVCSFYESIRLCVLH</sequence>
<protein>
    <submittedName>
        <fullName evidence="2">Uncharacterized protein</fullName>
    </submittedName>
</protein>
<feature type="compositionally biased region" description="Basic and acidic residues" evidence="1">
    <location>
        <begin position="137"/>
        <end position="151"/>
    </location>
</feature>
<accession>A0ABQ4WFU6</accession>
<feature type="region of interest" description="Disordered" evidence="1">
    <location>
        <begin position="1"/>
        <end position="32"/>
    </location>
</feature>
<comment type="caution">
    <text evidence="2">The sequence shown here is derived from an EMBL/GenBank/DDBJ whole genome shotgun (WGS) entry which is preliminary data.</text>
</comment>
<reference evidence="2" key="1">
    <citation type="journal article" date="2022" name="Int. J. Mol. Sci.">
        <title>Draft Genome of Tanacetum Coccineum: Genomic Comparison of Closely Related Tanacetum-Family Plants.</title>
        <authorList>
            <person name="Yamashiro T."/>
            <person name="Shiraishi A."/>
            <person name="Nakayama K."/>
            <person name="Satake H."/>
        </authorList>
    </citation>
    <scope>NUCLEOTIDE SEQUENCE</scope>
</reference>
<keyword evidence="3" id="KW-1185">Reference proteome</keyword>
<feature type="region of interest" description="Disordered" evidence="1">
    <location>
        <begin position="137"/>
        <end position="157"/>
    </location>
</feature>
<evidence type="ECO:0000313" key="3">
    <source>
        <dbReference type="Proteomes" id="UP001151760"/>
    </source>
</evidence>
<name>A0ABQ4WFU6_9ASTR</name>
<gene>
    <name evidence="2" type="ORF">Tco_0625114</name>
</gene>
<evidence type="ECO:0000313" key="2">
    <source>
        <dbReference type="EMBL" id="GJS51752.1"/>
    </source>
</evidence>
<dbReference type="EMBL" id="BQNB010008607">
    <property type="protein sequence ID" value="GJS51752.1"/>
    <property type="molecule type" value="Genomic_DNA"/>
</dbReference>
<evidence type="ECO:0000256" key="1">
    <source>
        <dbReference type="SAM" id="MobiDB-lite"/>
    </source>
</evidence>